<evidence type="ECO:0000256" key="1">
    <source>
        <dbReference type="ARBA" id="ARBA00022741"/>
    </source>
</evidence>
<dbReference type="SMART" id="SM00382">
    <property type="entry name" value="AAA"/>
    <property type="match status" value="1"/>
</dbReference>
<dbReference type="GO" id="GO:0000160">
    <property type="term" value="P:phosphorelay signal transduction system"/>
    <property type="evidence" value="ECO:0007669"/>
    <property type="project" value="InterPro"/>
</dbReference>
<evidence type="ECO:0000259" key="7">
    <source>
        <dbReference type="PROSITE" id="PS50110"/>
    </source>
</evidence>
<dbReference type="Gene3D" id="3.40.50.2300">
    <property type="match status" value="1"/>
</dbReference>
<dbReference type="InterPro" id="IPR011006">
    <property type="entry name" value="CheY-like_superfamily"/>
</dbReference>
<keyword evidence="2" id="KW-0067">ATP-binding</keyword>
<dbReference type="GO" id="GO:0043565">
    <property type="term" value="F:sequence-specific DNA binding"/>
    <property type="evidence" value="ECO:0007669"/>
    <property type="project" value="InterPro"/>
</dbReference>
<dbReference type="Pfam" id="PF00072">
    <property type="entry name" value="Response_reg"/>
    <property type="match status" value="1"/>
</dbReference>
<dbReference type="InterPro" id="IPR002078">
    <property type="entry name" value="Sigma_54_int"/>
</dbReference>
<dbReference type="Pfam" id="PF25601">
    <property type="entry name" value="AAA_lid_14"/>
    <property type="match status" value="1"/>
</dbReference>
<dbReference type="AlphaFoldDB" id="A0A445MYS5"/>
<keyword evidence="8" id="KW-0238">DNA-binding</keyword>
<dbReference type="Gene3D" id="1.10.8.60">
    <property type="match status" value="1"/>
</dbReference>
<dbReference type="Gene3D" id="1.10.10.60">
    <property type="entry name" value="Homeodomain-like"/>
    <property type="match status" value="1"/>
</dbReference>
<keyword evidence="3" id="KW-0805">Transcription regulation</keyword>
<feature type="domain" description="Sigma-54 factor interaction" evidence="6">
    <location>
        <begin position="142"/>
        <end position="373"/>
    </location>
</feature>
<keyword evidence="4" id="KW-0804">Transcription</keyword>
<evidence type="ECO:0000256" key="2">
    <source>
        <dbReference type="ARBA" id="ARBA00022840"/>
    </source>
</evidence>
<feature type="domain" description="Response regulatory" evidence="7">
    <location>
        <begin position="5"/>
        <end position="118"/>
    </location>
</feature>
<dbReference type="Pfam" id="PF02954">
    <property type="entry name" value="HTH_8"/>
    <property type="match status" value="1"/>
</dbReference>
<dbReference type="EMBL" id="OJIN01000169">
    <property type="protein sequence ID" value="SPD74625.1"/>
    <property type="molecule type" value="Genomic_DNA"/>
</dbReference>
<gene>
    <name evidence="8" type="ORF">PITCH_A290009</name>
</gene>
<dbReference type="GO" id="GO:0005524">
    <property type="term" value="F:ATP binding"/>
    <property type="evidence" value="ECO:0007669"/>
    <property type="project" value="UniProtKB-KW"/>
</dbReference>
<dbReference type="PROSITE" id="PS50045">
    <property type="entry name" value="SIGMA54_INTERACT_4"/>
    <property type="match status" value="1"/>
</dbReference>
<sequence length="462" mass="51772">MIKYTIFVVDDEETIREGVTMALEGTYRISAFSTAEAAIKAFKKEAPDLVLLDIGLPGMDGVQALREIKNIQPEALVIMITAFEDAKTVISAMKLGAYDYVIKPIHMDGLDVTIRNALDTIRLRKEVHSLQEHYLKENLPCFIAESNAIQDVMEFISLVAKSPDTPILIHGETGTGKELIASAIHYRSPNFKGPLVTVNCASIPKDLVESEMFGYEKGAFSGANLSGKRGLVEEAADGTLFLDEVGDLSQEAQAKLLRFLEEGEFYRIGGTKKIHIKTRVVSATNKNLDAMIAEGLFRKDLYFRLGVIKVDIPSLNERKEDIIPIARHFLYEFGKKFNKKMAKITPQAETALYEHNWTGNVRELRNLIERAVLISRGQELTVDELGIRSGTTFKATGNLSSERGMPRLTPEGMDIVNILDSYERHYISEALRMSGGNESQAAKLLNMNHHTFRYRRKKLELK</sequence>
<dbReference type="FunFam" id="3.40.50.300:FF:000006">
    <property type="entry name" value="DNA-binding transcriptional regulator NtrC"/>
    <property type="match status" value="1"/>
</dbReference>
<dbReference type="Pfam" id="PF00158">
    <property type="entry name" value="Sigma54_activat"/>
    <property type="match status" value="1"/>
</dbReference>
<dbReference type="CDD" id="cd00009">
    <property type="entry name" value="AAA"/>
    <property type="match status" value="1"/>
</dbReference>
<dbReference type="InterPro" id="IPR003593">
    <property type="entry name" value="AAA+_ATPase"/>
</dbReference>
<dbReference type="PRINTS" id="PR01590">
    <property type="entry name" value="HTHFIS"/>
</dbReference>
<dbReference type="InterPro" id="IPR058031">
    <property type="entry name" value="AAA_lid_NorR"/>
</dbReference>
<proteinExistence type="predicted"/>
<keyword evidence="5" id="KW-0597">Phosphoprotein</keyword>
<dbReference type="PROSITE" id="PS00675">
    <property type="entry name" value="SIGMA54_INTERACT_1"/>
    <property type="match status" value="1"/>
</dbReference>
<dbReference type="InterPro" id="IPR025662">
    <property type="entry name" value="Sigma_54_int_dom_ATP-bd_1"/>
</dbReference>
<dbReference type="PROSITE" id="PS50110">
    <property type="entry name" value="RESPONSE_REGULATORY"/>
    <property type="match status" value="1"/>
</dbReference>
<evidence type="ECO:0000313" key="8">
    <source>
        <dbReference type="EMBL" id="SPD74625.1"/>
    </source>
</evidence>
<name>A0A445MYS5_9BACT</name>
<dbReference type="SUPFAM" id="SSF46689">
    <property type="entry name" value="Homeodomain-like"/>
    <property type="match status" value="1"/>
</dbReference>
<feature type="modified residue" description="4-aspartylphosphate" evidence="5">
    <location>
        <position position="53"/>
    </location>
</feature>
<dbReference type="SUPFAM" id="SSF52540">
    <property type="entry name" value="P-loop containing nucleoside triphosphate hydrolases"/>
    <property type="match status" value="1"/>
</dbReference>
<reference evidence="8" key="1">
    <citation type="submission" date="2018-01" db="EMBL/GenBank/DDBJ databases">
        <authorList>
            <person name="Regsiter A."/>
            <person name="William W."/>
        </authorList>
    </citation>
    <scope>NUCLEOTIDE SEQUENCE</scope>
    <source>
        <strain evidence="8">TRIP AH-1</strain>
    </source>
</reference>
<dbReference type="PANTHER" id="PTHR32071">
    <property type="entry name" value="TRANSCRIPTIONAL REGULATORY PROTEIN"/>
    <property type="match status" value="1"/>
</dbReference>
<dbReference type="InterPro" id="IPR027417">
    <property type="entry name" value="P-loop_NTPase"/>
</dbReference>
<accession>A0A445MYS5</accession>
<dbReference type="InterPro" id="IPR009057">
    <property type="entry name" value="Homeodomain-like_sf"/>
</dbReference>
<organism evidence="8">
    <name type="scientific">uncultured Desulfobacterium sp</name>
    <dbReference type="NCBI Taxonomy" id="201089"/>
    <lineage>
        <taxon>Bacteria</taxon>
        <taxon>Pseudomonadati</taxon>
        <taxon>Thermodesulfobacteriota</taxon>
        <taxon>Desulfobacteria</taxon>
        <taxon>Desulfobacterales</taxon>
        <taxon>Desulfobacteriaceae</taxon>
        <taxon>Desulfobacterium</taxon>
        <taxon>environmental samples</taxon>
    </lineage>
</organism>
<protein>
    <submittedName>
        <fullName evidence="8">Sigma-54 dependent DNA-binding response regulator</fullName>
    </submittedName>
</protein>
<keyword evidence="1" id="KW-0547">Nucleotide-binding</keyword>
<dbReference type="SMART" id="SM00448">
    <property type="entry name" value="REC"/>
    <property type="match status" value="1"/>
</dbReference>
<evidence type="ECO:0000256" key="3">
    <source>
        <dbReference type="ARBA" id="ARBA00023015"/>
    </source>
</evidence>
<dbReference type="InterPro" id="IPR002197">
    <property type="entry name" value="HTH_Fis"/>
</dbReference>
<evidence type="ECO:0000259" key="6">
    <source>
        <dbReference type="PROSITE" id="PS50045"/>
    </source>
</evidence>
<dbReference type="Gene3D" id="3.40.50.300">
    <property type="entry name" value="P-loop containing nucleotide triphosphate hydrolases"/>
    <property type="match status" value="1"/>
</dbReference>
<evidence type="ECO:0000256" key="4">
    <source>
        <dbReference type="ARBA" id="ARBA00023163"/>
    </source>
</evidence>
<dbReference type="SUPFAM" id="SSF52172">
    <property type="entry name" value="CheY-like"/>
    <property type="match status" value="1"/>
</dbReference>
<evidence type="ECO:0000256" key="5">
    <source>
        <dbReference type="PROSITE-ProRule" id="PRU00169"/>
    </source>
</evidence>
<dbReference type="GO" id="GO:0006355">
    <property type="term" value="P:regulation of DNA-templated transcription"/>
    <property type="evidence" value="ECO:0007669"/>
    <property type="project" value="InterPro"/>
</dbReference>
<dbReference type="InterPro" id="IPR001789">
    <property type="entry name" value="Sig_transdc_resp-reg_receiver"/>
</dbReference>